<keyword evidence="4 8" id="KW-0554">One-carbon metabolism</keyword>
<comment type="function">
    <text evidence="7 8">Key enzyme in folate metabolism. Catalyzes an essential reaction for de novo glycine and purine synthesis, and for DNA precursor synthesis.</text>
</comment>
<evidence type="ECO:0000313" key="11">
    <source>
        <dbReference type="Proteomes" id="UP001187221"/>
    </source>
</evidence>
<accession>A0ABQ6P8H7</accession>
<feature type="domain" description="DHFR" evidence="9">
    <location>
        <begin position="12"/>
        <end position="172"/>
    </location>
</feature>
<dbReference type="PIRSF" id="PIRSF000194">
    <property type="entry name" value="DHFR"/>
    <property type="match status" value="1"/>
</dbReference>
<sequence>MLPGWCGKVPVSLFLIVARAQDGTIGHKGDLAWHIPADLKRFKALTMGLPMIMGRKTFDSLPGLLPGRRHIVLTRDAGWAAPGADVVHSVEQALALVGEGPAAVIGGAEILALFAPLATRFELTEVHGDFAGDVKAPYPGQSGSGPQWVEVARQDHPAGATYPAYSFVTLERAPPQEESSKA</sequence>
<dbReference type="EMBL" id="BTFW01000001">
    <property type="protein sequence ID" value="GMM61539.1"/>
    <property type="molecule type" value="Genomic_DNA"/>
</dbReference>
<dbReference type="PANTHER" id="PTHR48069:SF3">
    <property type="entry name" value="DIHYDROFOLATE REDUCTASE"/>
    <property type="match status" value="1"/>
</dbReference>
<gene>
    <name evidence="10" type="ORF">NUTIK01_23160</name>
</gene>
<proteinExistence type="inferred from homology"/>
<evidence type="ECO:0000256" key="7">
    <source>
        <dbReference type="ARBA" id="ARBA00025067"/>
    </source>
</evidence>
<keyword evidence="11" id="KW-1185">Reference proteome</keyword>
<comment type="catalytic activity">
    <reaction evidence="8">
        <text>(6S)-5,6,7,8-tetrahydrofolate + NADP(+) = 7,8-dihydrofolate + NADPH + H(+)</text>
        <dbReference type="Rhea" id="RHEA:15009"/>
        <dbReference type="ChEBI" id="CHEBI:15378"/>
        <dbReference type="ChEBI" id="CHEBI:57451"/>
        <dbReference type="ChEBI" id="CHEBI:57453"/>
        <dbReference type="ChEBI" id="CHEBI:57783"/>
        <dbReference type="ChEBI" id="CHEBI:58349"/>
        <dbReference type="EC" id="1.5.1.3"/>
    </reaction>
</comment>
<dbReference type="SUPFAM" id="SSF53597">
    <property type="entry name" value="Dihydrofolate reductase-like"/>
    <property type="match status" value="1"/>
</dbReference>
<dbReference type="PRINTS" id="PR00070">
    <property type="entry name" value="DHFR"/>
</dbReference>
<dbReference type="Pfam" id="PF00186">
    <property type="entry name" value="DHFR_1"/>
    <property type="match status" value="1"/>
</dbReference>
<organism evidence="10 11">
    <name type="scientific">Novosphingobium pituita</name>
    <dbReference type="NCBI Taxonomy" id="3056842"/>
    <lineage>
        <taxon>Bacteria</taxon>
        <taxon>Pseudomonadati</taxon>
        <taxon>Pseudomonadota</taxon>
        <taxon>Alphaproteobacteria</taxon>
        <taxon>Sphingomonadales</taxon>
        <taxon>Sphingomonadaceae</taxon>
        <taxon>Novosphingobium</taxon>
    </lineage>
</organism>
<name>A0ABQ6P8H7_9SPHN</name>
<dbReference type="RefSeq" id="WP_317975215.1">
    <property type="nucleotide sequence ID" value="NZ_BTFW01000001.1"/>
</dbReference>
<evidence type="ECO:0000256" key="5">
    <source>
        <dbReference type="ARBA" id="ARBA00022857"/>
    </source>
</evidence>
<dbReference type="PANTHER" id="PTHR48069">
    <property type="entry name" value="DIHYDROFOLATE REDUCTASE"/>
    <property type="match status" value="1"/>
</dbReference>
<evidence type="ECO:0000256" key="1">
    <source>
        <dbReference type="ARBA" id="ARBA00004903"/>
    </source>
</evidence>
<dbReference type="PROSITE" id="PS51330">
    <property type="entry name" value="DHFR_2"/>
    <property type="match status" value="1"/>
</dbReference>
<evidence type="ECO:0000313" key="10">
    <source>
        <dbReference type="EMBL" id="GMM61539.1"/>
    </source>
</evidence>
<reference evidence="10 11" key="1">
    <citation type="submission" date="2023-06" db="EMBL/GenBank/DDBJ databases">
        <title>Draft genome sequence of Novosphingobium sp. strain IK01.</title>
        <authorList>
            <person name="Hatamoto M."/>
            <person name="Ikarashi T."/>
            <person name="Yamaguchi T."/>
        </authorList>
    </citation>
    <scope>NUCLEOTIDE SEQUENCE [LARGE SCALE GENOMIC DNA]</scope>
    <source>
        <strain evidence="10 11">IK01</strain>
    </source>
</reference>
<dbReference type="Gene3D" id="3.40.430.10">
    <property type="entry name" value="Dihydrofolate Reductase, subunit A"/>
    <property type="match status" value="1"/>
</dbReference>
<comment type="caution">
    <text evidence="10">The sequence shown here is derived from an EMBL/GenBank/DDBJ whole genome shotgun (WGS) entry which is preliminary data.</text>
</comment>
<dbReference type="InterPro" id="IPR024072">
    <property type="entry name" value="DHFR-like_dom_sf"/>
</dbReference>
<evidence type="ECO:0000256" key="6">
    <source>
        <dbReference type="ARBA" id="ARBA00023002"/>
    </source>
</evidence>
<comment type="pathway">
    <text evidence="1 8">Cofactor biosynthesis; tetrahydrofolate biosynthesis; 5,6,7,8-tetrahydrofolate from 7,8-dihydrofolate: step 1/1.</text>
</comment>
<dbReference type="InterPro" id="IPR012259">
    <property type="entry name" value="DHFR"/>
</dbReference>
<evidence type="ECO:0000259" key="9">
    <source>
        <dbReference type="PROSITE" id="PS51330"/>
    </source>
</evidence>
<evidence type="ECO:0000256" key="2">
    <source>
        <dbReference type="ARBA" id="ARBA00009539"/>
    </source>
</evidence>
<dbReference type="InterPro" id="IPR001796">
    <property type="entry name" value="DHFR_dom"/>
</dbReference>
<keyword evidence="5 8" id="KW-0521">NADP</keyword>
<evidence type="ECO:0000256" key="4">
    <source>
        <dbReference type="ARBA" id="ARBA00022563"/>
    </source>
</evidence>
<evidence type="ECO:0000256" key="8">
    <source>
        <dbReference type="PIRNR" id="PIRNR000194"/>
    </source>
</evidence>
<dbReference type="CDD" id="cd00209">
    <property type="entry name" value="DHFR"/>
    <property type="match status" value="1"/>
</dbReference>
<evidence type="ECO:0000256" key="3">
    <source>
        <dbReference type="ARBA" id="ARBA00012856"/>
    </source>
</evidence>
<dbReference type="Proteomes" id="UP001187221">
    <property type="component" value="Unassembled WGS sequence"/>
</dbReference>
<keyword evidence="6 8" id="KW-0560">Oxidoreductase</keyword>
<comment type="similarity">
    <text evidence="2 8">Belongs to the dihydrofolate reductase family.</text>
</comment>
<dbReference type="EC" id="1.5.1.3" evidence="3 8"/>
<protein>
    <recommendedName>
        <fullName evidence="3 8">Dihydrofolate reductase</fullName>
        <ecNumber evidence="3 8">1.5.1.3</ecNumber>
    </recommendedName>
</protein>